<feature type="region of interest" description="Disordered" evidence="7">
    <location>
        <begin position="333"/>
        <end position="510"/>
    </location>
</feature>
<feature type="compositionally biased region" description="Polar residues" evidence="7">
    <location>
        <begin position="441"/>
        <end position="451"/>
    </location>
</feature>
<dbReference type="OrthoDB" id="45365at2759"/>
<keyword evidence="2" id="KW-0880">Kelch repeat</keyword>
<evidence type="ECO:0000313" key="9">
    <source>
        <dbReference type="Proteomes" id="UP000603453"/>
    </source>
</evidence>
<keyword evidence="9" id="KW-1185">Reference proteome</keyword>
<keyword evidence="3" id="KW-0963">Cytoplasm</keyword>
<sequence length="1133" mass="126682">MSLFSKLSKNNDKTLYPWSQKKLGGSNSALPRVGHAAAAVSLDAFIIYGGIHRTSTKKELFSIDANSHSANSINASGDLPSSRISPVIVAMNGYVLLYGGKPLVPEEKYDGGFYLLNLHSKQWTRIQMEGNHPVERSGHSAVAHDGIMYIWGGQNEGNYFNDLFIFNSSTFKTTPTWEKLNYNNDGPEPRSGHISAIYENKLYIYGGTDGHRIFDDIWSFDLHTGLWLKIDPDGYTPAARESCAAAIVDDVIYIIGGKGEKGAELNDLCAYKIKHRRWFRFQNMGPSPSARHGLTMTAVREKLYVLGGDNETSRLDDSSLLFILDSTKIKYPTDIPPPVQQTPLPVPQHASADPSNNQHNYDTASLEDMSGQQQYYQQQQQQKAGQAPQQQQFQQPYQQHYPDQRQPRLNQAPSSPQQQQPQRSLTTNPKTGNGLHKEIDTSMNYSENNVQPSPTSSSSPSSLTSPRHRSYYPENQNQSLTQPPVRPPRHMSTVPEAALRRPRATSPLPQAESEIAADIRRQYQSPTSPNLDTIHNSPIHGSPIYNGSMHGSPMGASFLSATEDDFIEPQRIMSPHTTSRSSPVAPPPRPPREGVGLGNAQRNTMVNHEDPLRPKSQMPIRNQSAQHSPQPIVPPVDTTAAIPPGHQTPSPQQLAYQQQLANEQALAHEQLAKEQAMAQEQAQLQAQQQAQLQAQQQAQLQAQQQAQLQAQYVAQQEAQKLAQQEAQLLAQKEAQYAQQQAQYQAQHQQKYQAEQVLERSASRQLHPSSPSPIHGKPKQDNAATAAAAVQAATAAATAAAQEERQSLMREIKARDMIISEMKKKENWWRTEVSLARKQRSNKGESFDDGPDADEALLMDIDHIEEDKVKLFEQLVSVKSELRRVRNSILQQAQPMSEKVAQADRMRTAALQEAAYFKSKYLALKSRRQDEIETLDISRCDELEKRLAAALTENESTSKLLQQLQKRSQHDQTSRVATEERAREAQERAEEAQQAHQRALEELQVVYSRATKAELQVRENAVKIADLTQQLSDALMAQPIVKSQEVTEAQLKASQLEAANLKARNETAGLKQRLAENMDEIARLRTVLNEREDALGEAKIHVEDCEIQLSMMREAMNQQHQKSSVNGFSPTRAY</sequence>
<feature type="compositionally biased region" description="Polar residues" evidence="7">
    <location>
        <begin position="619"/>
        <end position="629"/>
    </location>
</feature>
<dbReference type="PANTHER" id="PTHR46093">
    <property type="entry name" value="ACYL-COA-BINDING DOMAIN-CONTAINING PROTEIN 5"/>
    <property type="match status" value="1"/>
</dbReference>
<keyword evidence="5 6" id="KW-0175">Coiled coil</keyword>
<feature type="compositionally biased region" description="Basic and acidic residues" evidence="7">
    <location>
        <begin position="967"/>
        <end position="981"/>
    </location>
</feature>
<evidence type="ECO:0000313" key="8">
    <source>
        <dbReference type="EMBL" id="KAG2202756.1"/>
    </source>
</evidence>
<dbReference type="Gene3D" id="2.120.10.80">
    <property type="entry name" value="Kelch-type beta propeller"/>
    <property type="match status" value="2"/>
</dbReference>
<dbReference type="Proteomes" id="UP000603453">
    <property type="component" value="Unassembled WGS sequence"/>
</dbReference>
<dbReference type="FunFam" id="2.120.10.80:FF:000049">
    <property type="entry name" value="Cell polarity protein (Tea1)"/>
    <property type="match status" value="1"/>
</dbReference>
<name>A0A8H7R401_9FUNG</name>
<evidence type="ECO:0000256" key="2">
    <source>
        <dbReference type="ARBA" id="ARBA00022441"/>
    </source>
</evidence>
<evidence type="ECO:0000256" key="5">
    <source>
        <dbReference type="ARBA" id="ARBA00023054"/>
    </source>
</evidence>
<reference evidence="8" key="1">
    <citation type="submission" date="2020-12" db="EMBL/GenBank/DDBJ databases">
        <title>Metabolic potential, ecology and presence of endohyphal bacteria is reflected in genomic diversity of Mucoromycotina.</title>
        <authorList>
            <person name="Muszewska A."/>
            <person name="Okrasinska A."/>
            <person name="Steczkiewicz K."/>
            <person name="Drgas O."/>
            <person name="Orlowska M."/>
            <person name="Perlinska-Lenart U."/>
            <person name="Aleksandrzak-Piekarczyk T."/>
            <person name="Szatraj K."/>
            <person name="Zielenkiewicz U."/>
            <person name="Pilsyk S."/>
            <person name="Malc E."/>
            <person name="Mieczkowski P."/>
            <person name="Kruszewska J.S."/>
            <person name="Biernat P."/>
            <person name="Pawlowska J."/>
        </authorList>
    </citation>
    <scope>NUCLEOTIDE SEQUENCE</scope>
    <source>
        <strain evidence="8">WA0000017839</strain>
    </source>
</reference>
<feature type="region of interest" description="Disordered" evidence="7">
    <location>
        <begin position="958"/>
        <end position="981"/>
    </location>
</feature>
<proteinExistence type="predicted"/>
<evidence type="ECO:0000256" key="3">
    <source>
        <dbReference type="ARBA" id="ARBA00022490"/>
    </source>
</evidence>
<comment type="subcellular location">
    <subcellularLocation>
        <location evidence="1">Cytoplasm</location>
    </subcellularLocation>
</comment>
<evidence type="ECO:0000256" key="4">
    <source>
        <dbReference type="ARBA" id="ARBA00022737"/>
    </source>
</evidence>
<dbReference type="EMBL" id="JAEPRD010000057">
    <property type="protein sequence ID" value="KAG2202756.1"/>
    <property type="molecule type" value="Genomic_DNA"/>
</dbReference>
<evidence type="ECO:0000256" key="6">
    <source>
        <dbReference type="SAM" id="Coils"/>
    </source>
</evidence>
<feature type="coiled-coil region" evidence="6">
    <location>
        <begin position="677"/>
        <end position="749"/>
    </location>
</feature>
<dbReference type="Pfam" id="PF24681">
    <property type="entry name" value="Kelch_KLHDC2_KLHL20_DRC7"/>
    <property type="match status" value="1"/>
</dbReference>
<feature type="compositionally biased region" description="Low complexity" evidence="7">
    <location>
        <begin position="411"/>
        <end position="424"/>
    </location>
</feature>
<dbReference type="InterPro" id="IPR015915">
    <property type="entry name" value="Kelch-typ_b-propeller"/>
</dbReference>
<dbReference type="PANTHER" id="PTHR46093:SF18">
    <property type="entry name" value="FIBRONECTIN TYPE-III DOMAIN-CONTAINING PROTEIN"/>
    <property type="match status" value="1"/>
</dbReference>
<feature type="compositionally biased region" description="Pro residues" evidence="7">
    <location>
        <begin position="334"/>
        <end position="346"/>
    </location>
</feature>
<gene>
    <name evidence="8" type="ORF">INT47_004780</name>
</gene>
<keyword evidence="4" id="KW-0677">Repeat</keyword>
<comment type="caution">
    <text evidence="8">The sequence shown here is derived from an EMBL/GenBank/DDBJ whole genome shotgun (WGS) entry which is preliminary data.</text>
</comment>
<feature type="region of interest" description="Disordered" evidence="7">
    <location>
        <begin position="573"/>
        <end position="651"/>
    </location>
</feature>
<feature type="region of interest" description="Disordered" evidence="7">
    <location>
        <begin position="752"/>
        <end position="783"/>
    </location>
</feature>
<dbReference type="SUPFAM" id="SSF117281">
    <property type="entry name" value="Kelch motif"/>
    <property type="match status" value="1"/>
</dbReference>
<evidence type="ECO:0000256" key="7">
    <source>
        <dbReference type="SAM" id="MobiDB-lite"/>
    </source>
</evidence>
<organism evidence="8 9">
    <name type="scientific">Mucor saturninus</name>
    <dbReference type="NCBI Taxonomy" id="64648"/>
    <lineage>
        <taxon>Eukaryota</taxon>
        <taxon>Fungi</taxon>
        <taxon>Fungi incertae sedis</taxon>
        <taxon>Mucoromycota</taxon>
        <taxon>Mucoromycotina</taxon>
        <taxon>Mucoromycetes</taxon>
        <taxon>Mucorales</taxon>
        <taxon>Mucorineae</taxon>
        <taxon>Mucoraceae</taxon>
        <taxon>Mucor</taxon>
    </lineage>
</organism>
<protein>
    <submittedName>
        <fullName evidence="8">Uncharacterized protein</fullName>
    </submittedName>
</protein>
<dbReference type="AlphaFoldDB" id="A0A8H7R401"/>
<feature type="coiled-coil region" evidence="6">
    <location>
        <begin position="1043"/>
        <end position="1072"/>
    </location>
</feature>
<feature type="compositionally biased region" description="Low complexity" evidence="7">
    <location>
        <begin position="452"/>
        <end position="465"/>
    </location>
</feature>
<feature type="compositionally biased region" description="Polar residues" evidence="7">
    <location>
        <begin position="473"/>
        <end position="482"/>
    </location>
</feature>
<evidence type="ECO:0000256" key="1">
    <source>
        <dbReference type="ARBA" id="ARBA00004496"/>
    </source>
</evidence>
<dbReference type="GO" id="GO:0005737">
    <property type="term" value="C:cytoplasm"/>
    <property type="evidence" value="ECO:0007669"/>
    <property type="project" value="UniProtKB-SubCell"/>
</dbReference>
<feature type="compositionally biased region" description="Low complexity" evidence="7">
    <location>
        <begin position="372"/>
        <end position="401"/>
    </location>
</feature>
<accession>A0A8H7R401</accession>
<feature type="compositionally biased region" description="Polar residues" evidence="7">
    <location>
        <begin position="353"/>
        <end position="363"/>
    </location>
</feature>